<comment type="caution">
    <text evidence="2">The sequence shown here is derived from an EMBL/GenBank/DDBJ whole genome shotgun (WGS) entry which is preliminary data.</text>
</comment>
<accession>A0ABV0BCK7</accession>
<feature type="region of interest" description="Disordered" evidence="1">
    <location>
        <begin position="169"/>
        <end position="189"/>
    </location>
</feature>
<protein>
    <submittedName>
        <fullName evidence="2">Uncharacterized protein</fullName>
    </submittedName>
</protein>
<proteinExistence type="predicted"/>
<gene>
    <name evidence="2" type="ORF">TPR58_19070</name>
</gene>
<dbReference type="RefSeq" id="WP_346248326.1">
    <property type="nucleotide sequence ID" value="NZ_JBDIZK010000013.1"/>
</dbReference>
<evidence type="ECO:0000313" key="2">
    <source>
        <dbReference type="EMBL" id="MEN3749283.1"/>
    </source>
</evidence>
<feature type="region of interest" description="Disordered" evidence="1">
    <location>
        <begin position="116"/>
        <end position="141"/>
    </location>
</feature>
<feature type="region of interest" description="Disordered" evidence="1">
    <location>
        <begin position="1"/>
        <end position="22"/>
    </location>
</feature>
<keyword evidence="3" id="KW-1185">Reference proteome</keyword>
<organism evidence="2 3">
    <name type="scientific">Sphingomonas rustica</name>
    <dbReference type="NCBI Taxonomy" id="3103142"/>
    <lineage>
        <taxon>Bacteria</taxon>
        <taxon>Pseudomonadati</taxon>
        <taxon>Pseudomonadota</taxon>
        <taxon>Alphaproteobacteria</taxon>
        <taxon>Sphingomonadales</taxon>
        <taxon>Sphingomonadaceae</taxon>
        <taxon>Sphingomonas</taxon>
    </lineage>
</organism>
<feature type="compositionally biased region" description="Polar residues" evidence="1">
    <location>
        <begin position="174"/>
        <end position="189"/>
    </location>
</feature>
<evidence type="ECO:0000256" key="1">
    <source>
        <dbReference type="SAM" id="MobiDB-lite"/>
    </source>
</evidence>
<reference evidence="2 3" key="1">
    <citation type="submission" date="2024-05" db="EMBL/GenBank/DDBJ databases">
        <title>Sphingomonas sp. HF-S3 16S ribosomal RNA gene Genome sequencing and assembly.</title>
        <authorList>
            <person name="Lee H."/>
        </authorList>
    </citation>
    <scope>NUCLEOTIDE SEQUENCE [LARGE SCALE GENOMIC DNA]</scope>
    <source>
        <strain evidence="2 3">HF-S3</strain>
    </source>
</reference>
<dbReference type="EMBL" id="JBDIZK010000013">
    <property type="protein sequence ID" value="MEN3749283.1"/>
    <property type="molecule type" value="Genomic_DNA"/>
</dbReference>
<sequence length="189" mass="20014">MSRGIGRILGRRTGSAGAPGAIRGPSSLTLADLARRIEEVGNVGARHAEAYVDHRLATLRSAPDDSGRRIEARALLASQEAKAYADSSIGSLSMALRGMSRVVLRLSRRVDQIEGQSGDAVGRGPNGDAAVAPDRGIDRRDTDTMTDLKADLLRIEAMVEDVAGRLADLERRQGTANPQASSGQRSNES</sequence>
<evidence type="ECO:0000313" key="3">
    <source>
        <dbReference type="Proteomes" id="UP001427805"/>
    </source>
</evidence>
<dbReference type="Proteomes" id="UP001427805">
    <property type="component" value="Unassembled WGS sequence"/>
</dbReference>
<name>A0ABV0BCK7_9SPHN</name>
<feature type="compositionally biased region" description="Low complexity" evidence="1">
    <location>
        <begin position="1"/>
        <end position="14"/>
    </location>
</feature>